<evidence type="ECO:0000313" key="1">
    <source>
        <dbReference type="EMBL" id="JAR91438.1"/>
    </source>
</evidence>
<proteinExistence type="predicted"/>
<accession>A0A147BKX6</accession>
<dbReference type="AlphaFoldDB" id="A0A147BKX6"/>
<name>A0A147BKX6_IXORI</name>
<reference evidence="1" key="1">
    <citation type="journal article" date="2018" name="PLoS Negl. Trop. Dis.">
        <title>Sialome diversity of ticks revealed by RNAseq of single tick salivary glands.</title>
        <authorList>
            <person name="Perner J."/>
            <person name="Kropackova S."/>
            <person name="Kopacek P."/>
            <person name="Ribeiro J.M."/>
        </authorList>
    </citation>
    <scope>NUCLEOTIDE SEQUENCE</scope>
    <source>
        <strain evidence="1">Siblings of single egg batch collected in Ceske Budejovice</strain>
        <tissue evidence="1">Salivary glands</tissue>
    </source>
</reference>
<protein>
    <submittedName>
        <fullName evidence="1">Uncharacterized protein</fullName>
    </submittedName>
</protein>
<dbReference type="EMBL" id="GEGO01003966">
    <property type="protein sequence ID" value="JAR91438.1"/>
    <property type="molecule type" value="Transcribed_RNA"/>
</dbReference>
<sequence>MRLPAFPIFFFPPGVNTLATGSLTFTKVGATLSTIIPLSLKRQIYDGSLKASPVRNDYGKGALKAEAFSVSNLIIITASAAQRLTLKSSSHISKQFL</sequence>
<organism evidence="1">
    <name type="scientific">Ixodes ricinus</name>
    <name type="common">Common tick</name>
    <name type="synonym">Acarus ricinus</name>
    <dbReference type="NCBI Taxonomy" id="34613"/>
    <lineage>
        <taxon>Eukaryota</taxon>
        <taxon>Metazoa</taxon>
        <taxon>Ecdysozoa</taxon>
        <taxon>Arthropoda</taxon>
        <taxon>Chelicerata</taxon>
        <taxon>Arachnida</taxon>
        <taxon>Acari</taxon>
        <taxon>Parasitiformes</taxon>
        <taxon>Ixodida</taxon>
        <taxon>Ixodoidea</taxon>
        <taxon>Ixodidae</taxon>
        <taxon>Ixodinae</taxon>
        <taxon>Ixodes</taxon>
    </lineage>
</organism>